<proteinExistence type="predicted"/>
<reference evidence="3" key="1">
    <citation type="journal article" date="2019" name="Int. J. Syst. Evol. Microbiol.">
        <title>The Global Catalogue of Microorganisms (GCM) 10K type strain sequencing project: providing services to taxonomists for standard genome sequencing and annotation.</title>
        <authorList>
            <consortium name="The Broad Institute Genomics Platform"/>
            <consortium name="The Broad Institute Genome Sequencing Center for Infectious Disease"/>
            <person name="Wu L."/>
            <person name="Ma J."/>
        </authorList>
    </citation>
    <scope>NUCLEOTIDE SEQUENCE [LARGE SCALE GENOMIC DNA]</scope>
    <source>
        <strain evidence="3">CECT 8010</strain>
    </source>
</reference>
<sequence>MRKDGSNWEKTADKIAITLFFVMFLIALFGLHSCNSAKIIERKDNAAFERVTAKRSLLDKIAPVVQGIYPCANDTFFKTTRDTTITHDTAISYIHSHDTVNKVRVDTLKVKFTTTKVIHDTALIVDKQKAAIDAKTIQNQALTIAALNQNVSDLTATNNKQSSKITWLIVACVLGGIVILGLLYLLFKPK</sequence>
<evidence type="ECO:0000313" key="3">
    <source>
        <dbReference type="Proteomes" id="UP001595906"/>
    </source>
</evidence>
<accession>A0ABV8PTV7</accession>
<keyword evidence="1" id="KW-0812">Transmembrane</keyword>
<feature type="transmembrane region" description="Helical" evidence="1">
    <location>
        <begin position="165"/>
        <end position="187"/>
    </location>
</feature>
<evidence type="ECO:0000256" key="1">
    <source>
        <dbReference type="SAM" id="Phobius"/>
    </source>
</evidence>
<name>A0ABV8PTV7_9BACT</name>
<keyword evidence="1" id="KW-0472">Membrane</keyword>
<protein>
    <submittedName>
        <fullName evidence="2">Uncharacterized protein</fullName>
    </submittedName>
</protein>
<gene>
    <name evidence="2" type="ORF">ACFOW1_01635</name>
</gene>
<feature type="transmembrane region" description="Helical" evidence="1">
    <location>
        <begin position="12"/>
        <end position="31"/>
    </location>
</feature>
<dbReference type="EMBL" id="JBHSDC010000002">
    <property type="protein sequence ID" value="MFC4230573.1"/>
    <property type="molecule type" value="Genomic_DNA"/>
</dbReference>
<evidence type="ECO:0000313" key="2">
    <source>
        <dbReference type="EMBL" id="MFC4230573.1"/>
    </source>
</evidence>
<keyword evidence="3" id="KW-1185">Reference proteome</keyword>
<organism evidence="2 3">
    <name type="scientific">Parasediminibacterium paludis</name>
    <dbReference type="NCBI Taxonomy" id="908966"/>
    <lineage>
        <taxon>Bacteria</taxon>
        <taxon>Pseudomonadati</taxon>
        <taxon>Bacteroidota</taxon>
        <taxon>Chitinophagia</taxon>
        <taxon>Chitinophagales</taxon>
        <taxon>Chitinophagaceae</taxon>
        <taxon>Parasediminibacterium</taxon>
    </lineage>
</organism>
<dbReference type="RefSeq" id="WP_379011826.1">
    <property type="nucleotide sequence ID" value="NZ_JBHSDC010000002.1"/>
</dbReference>
<dbReference type="Proteomes" id="UP001595906">
    <property type="component" value="Unassembled WGS sequence"/>
</dbReference>
<keyword evidence="1" id="KW-1133">Transmembrane helix</keyword>
<comment type="caution">
    <text evidence="2">The sequence shown here is derived from an EMBL/GenBank/DDBJ whole genome shotgun (WGS) entry which is preliminary data.</text>
</comment>